<dbReference type="GO" id="GO:0008834">
    <property type="term" value="F:ditrans,polycis-undecaprenyl-diphosphate synthase [(2E,6E)-farnesyl-diphosphate specific] activity"/>
    <property type="evidence" value="ECO:0007669"/>
    <property type="project" value="TreeGrafter"/>
</dbReference>
<reference evidence="3 4" key="1">
    <citation type="journal article" date="2015" name="Int. J. Syst. Evol. Microbiol.">
        <title>Novibacillus thermophilus gen. nov., sp. nov., a Gram-staining-negative and moderately thermophilic member of the family Thermoactinomycetaceae.</title>
        <authorList>
            <person name="Yang G."/>
            <person name="Chen J."/>
            <person name="Zhou S."/>
        </authorList>
    </citation>
    <scope>NUCLEOTIDE SEQUENCE [LARGE SCALE GENOMIC DNA]</scope>
    <source>
        <strain evidence="3 4">SG-1</strain>
    </source>
</reference>
<feature type="binding site" evidence="2">
    <location>
        <position position="53"/>
    </location>
    <ligand>
        <name>substrate</name>
    </ligand>
</feature>
<dbReference type="Pfam" id="PF01255">
    <property type="entry name" value="Prenyltransf"/>
    <property type="match status" value="1"/>
</dbReference>
<name>A0A1U9KA00_9BACL</name>
<feature type="binding site" evidence="2">
    <location>
        <begin position="210"/>
        <end position="212"/>
    </location>
    <ligand>
        <name>substrate</name>
    </ligand>
</feature>
<feature type="binding site" evidence="2">
    <location>
        <position position="223"/>
    </location>
    <ligand>
        <name>Mg(2+)</name>
        <dbReference type="ChEBI" id="CHEBI:18420"/>
    </ligand>
</feature>
<dbReference type="Gene3D" id="3.40.1180.10">
    <property type="entry name" value="Decaprenyl diphosphate synthase-like"/>
    <property type="match status" value="1"/>
</dbReference>
<dbReference type="InterPro" id="IPR018520">
    <property type="entry name" value="UPP_synth-like_CS"/>
</dbReference>
<comment type="subunit">
    <text evidence="2">Homodimer.</text>
</comment>
<feature type="binding site" evidence="2">
    <location>
        <position position="41"/>
    </location>
    <ligand>
        <name>substrate</name>
    </ligand>
</feature>
<dbReference type="InterPro" id="IPR036424">
    <property type="entry name" value="UPP_synth-like_sf"/>
</dbReference>
<dbReference type="PANTHER" id="PTHR10291">
    <property type="entry name" value="DEHYDRODOLICHYL DIPHOSPHATE SYNTHASE FAMILY MEMBER"/>
    <property type="match status" value="1"/>
</dbReference>
<dbReference type="GO" id="GO:0030145">
    <property type="term" value="F:manganese ion binding"/>
    <property type="evidence" value="ECO:0007669"/>
    <property type="project" value="TreeGrafter"/>
</dbReference>
<dbReference type="NCBIfam" id="TIGR00055">
    <property type="entry name" value="uppS"/>
    <property type="match status" value="1"/>
</dbReference>
<dbReference type="EC" id="2.5.1.-" evidence="2"/>
<dbReference type="STRING" id="1471761.B0W44_15005"/>
<keyword evidence="2" id="KW-0460">Magnesium</keyword>
<evidence type="ECO:0000256" key="1">
    <source>
        <dbReference type="ARBA" id="ARBA00022679"/>
    </source>
</evidence>
<protein>
    <recommendedName>
        <fullName evidence="2">Isoprenyl transferase</fullName>
        <ecNumber evidence="2">2.5.1.-</ecNumber>
    </recommendedName>
</protein>
<evidence type="ECO:0000313" key="4">
    <source>
        <dbReference type="Proteomes" id="UP000188603"/>
    </source>
</evidence>
<dbReference type="PROSITE" id="PS01066">
    <property type="entry name" value="UPP_SYNTHASE"/>
    <property type="match status" value="1"/>
</dbReference>
<keyword evidence="4" id="KW-1185">Reference proteome</keyword>
<keyword evidence="2" id="KW-0479">Metal-binding</keyword>
<dbReference type="GO" id="GO:0000287">
    <property type="term" value="F:magnesium ion binding"/>
    <property type="evidence" value="ECO:0007669"/>
    <property type="project" value="UniProtKB-UniRule"/>
</dbReference>
<feature type="binding site" evidence="2">
    <location>
        <position position="85"/>
    </location>
    <ligand>
        <name>substrate</name>
    </ligand>
</feature>
<proteinExistence type="inferred from homology"/>
<keyword evidence="1 2" id="KW-0808">Transferase</keyword>
<dbReference type="SUPFAM" id="SSF64005">
    <property type="entry name" value="Undecaprenyl diphosphate synthase"/>
    <property type="match status" value="1"/>
</dbReference>
<feature type="binding site" evidence="2">
    <location>
        <begin position="37"/>
        <end position="40"/>
    </location>
    <ligand>
        <name>substrate</name>
    </ligand>
</feature>
<feature type="binding site" evidence="2">
    <location>
        <position position="87"/>
    </location>
    <ligand>
        <name>substrate</name>
    </ligand>
</feature>
<gene>
    <name evidence="3" type="ORF">B0W44_15005</name>
</gene>
<comment type="function">
    <text evidence="2">Catalyzes the condensation of isopentenyl diphosphate (IPP) with allylic pyrophosphates generating different type of terpenoids.</text>
</comment>
<dbReference type="GO" id="GO:0016094">
    <property type="term" value="P:polyprenol biosynthetic process"/>
    <property type="evidence" value="ECO:0007669"/>
    <property type="project" value="TreeGrafter"/>
</dbReference>
<dbReference type="KEGG" id="ntr:B0W44_15005"/>
<dbReference type="NCBIfam" id="NF011405">
    <property type="entry name" value="PRK14830.1"/>
    <property type="match status" value="1"/>
</dbReference>
<feature type="binding site" evidence="2">
    <location>
        <begin position="81"/>
        <end position="83"/>
    </location>
    <ligand>
        <name>substrate</name>
    </ligand>
</feature>
<feature type="active site" description="Proton acceptor" evidence="2">
    <location>
        <position position="84"/>
    </location>
</feature>
<evidence type="ECO:0000313" key="3">
    <source>
        <dbReference type="EMBL" id="AQS56860.1"/>
    </source>
</evidence>
<dbReference type="FunFam" id="3.40.1180.10:FF:000001">
    <property type="entry name" value="(2E,6E)-farnesyl-diphosphate-specific ditrans,polycis-undecaprenyl-diphosphate synthase"/>
    <property type="match status" value="1"/>
</dbReference>
<dbReference type="GO" id="GO:0005829">
    <property type="term" value="C:cytosol"/>
    <property type="evidence" value="ECO:0007669"/>
    <property type="project" value="TreeGrafter"/>
</dbReference>
<feature type="binding site" evidence="2">
    <location>
        <position position="204"/>
    </location>
    <ligand>
        <name>substrate</name>
    </ligand>
</feature>
<dbReference type="InterPro" id="IPR001441">
    <property type="entry name" value="UPP_synth-like"/>
</dbReference>
<feature type="binding site" evidence="2">
    <location>
        <position position="36"/>
    </location>
    <ligand>
        <name>Mg(2+)</name>
        <dbReference type="ChEBI" id="CHEBI:18420"/>
    </ligand>
</feature>
<dbReference type="EMBL" id="CP019699">
    <property type="protein sequence ID" value="AQS56860.1"/>
    <property type="molecule type" value="Genomic_DNA"/>
</dbReference>
<accession>A0A1U9KA00</accession>
<dbReference type="Proteomes" id="UP000188603">
    <property type="component" value="Chromosome"/>
</dbReference>
<comment type="similarity">
    <text evidence="2">Belongs to the UPP synthase family.</text>
</comment>
<organism evidence="3 4">
    <name type="scientific">Novibacillus thermophilus</name>
    <dbReference type="NCBI Taxonomy" id="1471761"/>
    <lineage>
        <taxon>Bacteria</taxon>
        <taxon>Bacillati</taxon>
        <taxon>Bacillota</taxon>
        <taxon>Bacilli</taxon>
        <taxon>Bacillales</taxon>
        <taxon>Thermoactinomycetaceae</taxon>
        <taxon>Novibacillus</taxon>
    </lineage>
</organism>
<feature type="binding site" evidence="2">
    <location>
        <position position="49"/>
    </location>
    <ligand>
        <name>substrate</name>
    </ligand>
</feature>
<evidence type="ECO:0000256" key="2">
    <source>
        <dbReference type="HAMAP-Rule" id="MF_01139"/>
    </source>
</evidence>
<sequence length="257" mass="29432">MIHKVSRLFSGVKPRGDKGSVELSRNIPRHVAIIMDGNGRWAKKRGLPRVAGHREGMKAIRRVTRAADELGVEVLTLYAFSTENWKRPSDEVSYIMKLPVDFLETELPELIQRNVRVMTIGSEEGLPSHTVEAVHKFKNETRHNTGMILNFALNYGSRSEIVQAVQSLMDQVEKGTLKRDDITEETFNQALFTCALPDPDLLIRTSGEIRLSNFMLWQLAYAEMWFTDVMWPDFNEALFKEAIAAYQQRSRRYGSVE</sequence>
<comment type="cofactor">
    <cofactor evidence="2">
        <name>Mg(2+)</name>
        <dbReference type="ChEBI" id="CHEBI:18420"/>
    </cofactor>
    <text evidence="2">Binds 2 magnesium ions per subunit.</text>
</comment>
<feature type="active site" evidence="2">
    <location>
        <position position="36"/>
    </location>
</feature>
<dbReference type="HAMAP" id="MF_01139">
    <property type="entry name" value="ISPT"/>
    <property type="match status" value="1"/>
</dbReference>
<dbReference type="PANTHER" id="PTHR10291:SF0">
    <property type="entry name" value="DEHYDRODOLICHYL DIPHOSPHATE SYNTHASE 2"/>
    <property type="match status" value="1"/>
</dbReference>
<dbReference type="CDD" id="cd00475">
    <property type="entry name" value="Cis_IPPS"/>
    <property type="match status" value="1"/>
</dbReference>
<dbReference type="AlphaFoldDB" id="A0A1U9KA00"/>
<dbReference type="RefSeq" id="WP_077720728.1">
    <property type="nucleotide sequence ID" value="NZ_CP019699.1"/>
</dbReference>
<dbReference type="OrthoDB" id="4191603at2"/>